<sequence>MIFTTKTQLSEKIGISKQTLNYRANRLNIDLSLKKITPEDFLAIKNFSKKSRKNKKVKSKKESRILSPENSEIDQLKKEIDEKNQQISELHKLLSQSQQLQLKQSEKIELLENVKRKKGKFWSRFFGD</sequence>
<evidence type="ECO:0000256" key="1">
    <source>
        <dbReference type="SAM" id="Coils"/>
    </source>
</evidence>
<dbReference type="EMBL" id="LC075345">
    <property type="protein sequence ID" value="BAV54017.1"/>
    <property type="molecule type" value="Genomic_DNA"/>
</dbReference>
<dbReference type="AlphaFoldDB" id="A0A1B4Z3L8"/>
<keyword evidence="1" id="KW-0175">Coiled coil</keyword>
<accession>A0A1B4Z3L8</accession>
<organism evidence="2">
    <name type="scientific">Pediococcus pentosaceus</name>
    <dbReference type="NCBI Taxonomy" id="1255"/>
    <lineage>
        <taxon>Bacteria</taxon>
        <taxon>Bacillati</taxon>
        <taxon>Bacillota</taxon>
        <taxon>Bacilli</taxon>
        <taxon>Lactobacillales</taxon>
        <taxon>Lactobacillaceae</taxon>
        <taxon>Pediococcus</taxon>
    </lineage>
</organism>
<feature type="coiled-coil region" evidence="1">
    <location>
        <begin position="66"/>
        <end position="100"/>
    </location>
</feature>
<evidence type="ECO:0008006" key="3">
    <source>
        <dbReference type="Google" id="ProtNLM"/>
    </source>
</evidence>
<protein>
    <recommendedName>
        <fullName evidence="3">DUF536 domain-containing protein</fullName>
    </recommendedName>
</protein>
<proteinExistence type="predicted"/>
<geneLocation type="plasmid" evidence="2">
    <name>pLP28</name>
</geneLocation>
<gene>
    <name evidence="2" type="primary">pLP28_4</name>
</gene>
<evidence type="ECO:0000313" key="2">
    <source>
        <dbReference type="EMBL" id="BAV54017.1"/>
    </source>
</evidence>
<keyword evidence="2" id="KW-0614">Plasmid</keyword>
<dbReference type="RefSeq" id="WP_172690061.1">
    <property type="nucleotide sequence ID" value="NZ_LC075345.1"/>
</dbReference>
<name>A0A1B4Z3L8_PEDPE</name>
<reference evidence="2" key="1">
    <citation type="submission" date="2015-08" db="EMBL/GenBank/DDBJ databases">
        <title>Genome sequence of Pediococcus pentosaceus LP28.</title>
        <authorList>
            <person name="Yasutake T."/>
            <person name="Kumagai T."/>
            <person name="Noda M."/>
            <person name="Inoue A."/>
            <person name="Matoba Y."/>
            <person name="Sugiyama M."/>
        </authorList>
    </citation>
    <scope>NUCLEOTIDE SEQUENCE</scope>
    <source>
        <strain evidence="2">LP28</strain>
        <plasmid evidence="2">pLP28</plasmid>
    </source>
</reference>